<comment type="caution">
    <text evidence="2">The sequence shown here is derived from an EMBL/GenBank/DDBJ whole genome shotgun (WGS) entry which is preliminary data.</text>
</comment>
<gene>
    <name evidence="2" type="ORF">J2853_002446</name>
</gene>
<sequence length="444" mass="49925">MSQNTTEPPSEKQAGRSLRTAFPGYFPPVDADLRILLTSGLVVFDTNPLLDTYKLTGTARTEFLDALRALGDRLWIPDQVGLEFMRNRATVIGHGSGFSDKFREAAGDLHKEVQRLKEHRGLKDDEVNGIKKAIDDAITGILDVHADLYAFEVDPAIAVNDDPIFKEIELITAGKVGPPFSRPDEVEAKKIGTQRINDKIPPGYSDVRDKGVEGALGDYFMWEQTLIEAERRGLPVLLVTNENKEDWVRKEGSYTRGPRIELVNEMLARTGQTFHLMNVKSFLFHAGKYLRTHVSESTIEQAGSVQKQSEFHEFSFIERLLSNQLNLSRMARKLISTMSQEQRVALLRMVEGGEPYLVNAGHDFQHFMATLNTLGVDNIAITAVGDRFVIYNTAWTGNATKWAIGQDMLFGDDKLWEAMVNEETAQRAVSKRERLKNRLDGPDE</sequence>
<dbReference type="EMBL" id="JAUSQU010000001">
    <property type="protein sequence ID" value="MDP9843235.1"/>
    <property type="molecule type" value="Genomic_DNA"/>
</dbReference>
<dbReference type="RefSeq" id="WP_307557299.1">
    <property type="nucleotide sequence ID" value="NZ_JAUSQU010000001.1"/>
</dbReference>
<proteinExistence type="predicted"/>
<reference evidence="2 3" key="1">
    <citation type="submission" date="2023-07" db="EMBL/GenBank/DDBJ databases">
        <title>Sequencing the genomes of 1000 actinobacteria strains.</title>
        <authorList>
            <person name="Klenk H.-P."/>
        </authorList>
    </citation>
    <scope>NUCLEOTIDE SEQUENCE [LARGE SCALE GENOMIC DNA]</scope>
    <source>
        <strain evidence="2 3">DSM 46740</strain>
    </source>
</reference>
<dbReference type="InterPro" id="IPR041578">
    <property type="entry name" value="PIN_8"/>
</dbReference>
<organism evidence="2 3">
    <name type="scientific">Streptosporangium lutulentum</name>
    <dbReference type="NCBI Taxonomy" id="1461250"/>
    <lineage>
        <taxon>Bacteria</taxon>
        <taxon>Bacillati</taxon>
        <taxon>Actinomycetota</taxon>
        <taxon>Actinomycetes</taxon>
        <taxon>Streptosporangiales</taxon>
        <taxon>Streptosporangiaceae</taxon>
        <taxon>Streptosporangium</taxon>
    </lineage>
</organism>
<evidence type="ECO:0000313" key="2">
    <source>
        <dbReference type="EMBL" id="MDP9843235.1"/>
    </source>
</evidence>
<keyword evidence="3" id="KW-1185">Reference proteome</keyword>
<name>A0ABT9Q911_9ACTN</name>
<accession>A0ABT9Q911</accession>
<protein>
    <recommendedName>
        <fullName evidence="1">PIN like domain-containing protein</fullName>
    </recommendedName>
</protein>
<dbReference type="Pfam" id="PF18476">
    <property type="entry name" value="PIN_8"/>
    <property type="match status" value="1"/>
</dbReference>
<evidence type="ECO:0000259" key="1">
    <source>
        <dbReference type="Pfam" id="PF18476"/>
    </source>
</evidence>
<evidence type="ECO:0000313" key="3">
    <source>
        <dbReference type="Proteomes" id="UP001225356"/>
    </source>
</evidence>
<dbReference type="Proteomes" id="UP001225356">
    <property type="component" value="Unassembled WGS sequence"/>
</dbReference>
<feature type="domain" description="PIN like" evidence="1">
    <location>
        <begin position="41"/>
        <end position="262"/>
    </location>
</feature>